<evidence type="ECO:0000313" key="4">
    <source>
        <dbReference type="Proteomes" id="UP000001745"/>
    </source>
</evidence>
<dbReference type="InterPro" id="IPR050789">
    <property type="entry name" value="Diverse_Enzym_Activities"/>
</dbReference>
<dbReference type="MEROPS" id="S12.950"/>
<proteinExistence type="predicted"/>
<sequence>MATLQLPGDIQASLRRLLDNTTSSTKDPVAGLVYCAVNRDGDLIFNHASGSRSYSSPSKTENNPMTLDTIFWMASCTKMITGIACMQLVEQGKLALDDVEMVGRIAPELKAVKVLEGDLQTGFRLIEKQRGITLRMLLTHTAGFGYPFNNARLRDYTQNSNCIEFGGDRKGLVSLPLVNQPGVKYEYGINIDWAGILVERVSNASLDEYFQKYIFQPLGIRDIGFFPNEEMKTRLVSMHRREPDGSLHVVGHVYQFPLSERKNPEMPEDRFCSGGGGCFGTMVDYCKIIAALLNNGIYAKTNTPILKPDTVDEMYKDHIPHCPRRPNLPSQTISPLITKSNPLRPLANPVEDEKKTEGYGLTFALSHQAKNTGRKSGSASWSGLPNLYWFADRETGVGAIIGSQIMPHGDTPVLDVNDEVEKLLYMGLKRT</sequence>
<dbReference type="OMA" id="YEYGINI"/>
<dbReference type="PANTHER" id="PTHR43283">
    <property type="entry name" value="BETA-LACTAMASE-RELATED"/>
    <property type="match status" value="1"/>
</dbReference>
<feature type="region of interest" description="Disordered" evidence="1">
    <location>
        <begin position="321"/>
        <end position="346"/>
    </location>
</feature>
<evidence type="ECO:0000259" key="2">
    <source>
        <dbReference type="Pfam" id="PF00144"/>
    </source>
</evidence>
<dbReference type="Proteomes" id="UP000001745">
    <property type="component" value="Unassembled WGS sequence"/>
</dbReference>
<feature type="compositionally biased region" description="Polar residues" evidence="1">
    <location>
        <begin position="328"/>
        <end position="341"/>
    </location>
</feature>
<evidence type="ECO:0000256" key="1">
    <source>
        <dbReference type="SAM" id="MobiDB-lite"/>
    </source>
</evidence>
<dbReference type="RefSeq" id="XP_002477851.1">
    <property type="nucleotide sequence ID" value="XM_002477806.1"/>
</dbReference>
<dbReference type="STRING" id="441959.B8LZV6"/>
<dbReference type="InterPro" id="IPR012338">
    <property type="entry name" value="Beta-lactam/transpept-like"/>
</dbReference>
<reference evidence="4" key="1">
    <citation type="journal article" date="2015" name="Genome Announc.">
        <title>Genome sequence of the AIDS-associated pathogen Penicillium marneffei (ATCC18224) and its near taxonomic relative Talaromyces stipitatus (ATCC10500).</title>
        <authorList>
            <person name="Nierman W.C."/>
            <person name="Fedorova-Abrams N.D."/>
            <person name="Andrianopoulos A."/>
        </authorList>
    </citation>
    <scope>NUCLEOTIDE SEQUENCE [LARGE SCALE GENOMIC DNA]</scope>
    <source>
        <strain evidence="4">ATCC 10500 / CBS 375.48 / QM 6759 / NRRL 1006</strain>
    </source>
</reference>
<dbReference type="InterPro" id="IPR001466">
    <property type="entry name" value="Beta-lactam-related"/>
</dbReference>
<gene>
    <name evidence="3" type="ORF">TSTA_081210</name>
</gene>
<dbReference type="eggNOG" id="ENOG502RXX3">
    <property type="taxonomic scope" value="Eukaryota"/>
</dbReference>
<feature type="domain" description="Beta-lactamase-related" evidence="2">
    <location>
        <begin position="33"/>
        <end position="407"/>
    </location>
</feature>
<dbReference type="VEuPathDB" id="FungiDB:TSTA_081210"/>
<organism evidence="3 4">
    <name type="scientific">Talaromyces stipitatus (strain ATCC 10500 / CBS 375.48 / QM 6759 / NRRL 1006)</name>
    <name type="common">Penicillium stipitatum</name>
    <dbReference type="NCBI Taxonomy" id="441959"/>
    <lineage>
        <taxon>Eukaryota</taxon>
        <taxon>Fungi</taxon>
        <taxon>Dikarya</taxon>
        <taxon>Ascomycota</taxon>
        <taxon>Pezizomycotina</taxon>
        <taxon>Eurotiomycetes</taxon>
        <taxon>Eurotiomycetidae</taxon>
        <taxon>Eurotiales</taxon>
        <taxon>Trichocomaceae</taxon>
        <taxon>Talaromyces</taxon>
        <taxon>Talaromyces sect. Talaromyces</taxon>
    </lineage>
</organism>
<dbReference type="SUPFAM" id="SSF56601">
    <property type="entry name" value="beta-lactamase/transpeptidase-like"/>
    <property type="match status" value="1"/>
</dbReference>
<evidence type="ECO:0000313" key="3">
    <source>
        <dbReference type="EMBL" id="EED20888.1"/>
    </source>
</evidence>
<name>B8LZV6_TALSN</name>
<dbReference type="AlphaFoldDB" id="B8LZV6"/>
<dbReference type="PANTHER" id="PTHR43283:SF3">
    <property type="entry name" value="BETA-LACTAMASE FAMILY PROTEIN (AFU_ORTHOLOGUE AFUA_5G07500)"/>
    <property type="match status" value="1"/>
</dbReference>
<keyword evidence="4" id="KW-1185">Reference proteome</keyword>
<dbReference type="Gene3D" id="3.40.710.10">
    <property type="entry name" value="DD-peptidase/beta-lactamase superfamily"/>
    <property type="match status" value="1"/>
</dbReference>
<dbReference type="EMBL" id="EQ962653">
    <property type="protein sequence ID" value="EED20888.1"/>
    <property type="molecule type" value="Genomic_DNA"/>
</dbReference>
<dbReference type="OrthoDB" id="428260at2759"/>
<dbReference type="GeneID" id="8101426"/>
<dbReference type="InParanoid" id="B8LZV6"/>
<dbReference type="PhylomeDB" id="B8LZV6"/>
<accession>B8LZV6</accession>
<dbReference type="HOGENOM" id="CLU_020027_11_1_1"/>
<dbReference type="Pfam" id="PF00144">
    <property type="entry name" value="Beta-lactamase"/>
    <property type="match status" value="1"/>
</dbReference>
<protein>
    <submittedName>
        <fullName evidence="3">Esterase, putative</fullName>
    </submittedName>
</protein>